<dbReference type="InterPro" id="IPR035965">
    <property type="entry name" value="PAS-like_dom_sf"/>
</dbReference>
<dbReference type="AlphaFoldDB" id="A0A1F7W4K4"/>
<evidence type="ECO:0008006" key="6">
    <source>
        <dbReference type="Google" id="ProtNLM"/>
    </source>
</evidence>
<dbReference type="Gene3D" id="3.40.50.80">
    <property type="entry name" value="Nucleotide-binding domain of ferredoxin-NADP reductase (FNR) module"/>
    <property type="match status" value="1"/>
</dbReference>
<dbReference type="Pfam" id="PF13426">
    <property type="entry name" value="PAS_9"/>
    <property type="match status" value="1"/>
</dbReference>
<name>A0A1F7W4K4_9BACT</name>
<dbReference type="InterPro" id="IPR000014">
    <property type="entry name" value="PAS"/>
</dbReference>
<feature type="domain" description="FAD-binding FR-type" evidence="3">
    <location>
        <begin position="14"/>
        <end position="117"/>
    </location>
</feature>
<evidence type="ECO:0000259" key="3">
    <source>
        <dbReference type="PROSITE" id="PS51384"/>
    </source>
</evidence>
<dbReference type="InterPro" id="IPR000700">
    <property type="entry name" value="PAS-assoc_C"/>
</dbReference>
<evidence type="ECO:0000259" key="2">
    <source>
        <dbReference type="PROSITE" id="PS50113"/>
    </source>
</evidence>
<gene>
    <name evidence="4" type="ORF">A2304_00620</name>
</gene>
<dbReference type="EMBL" id="MGFE01000030">
    <property type="protein sequence ID" value="OGL97753.1"/>
    <property type="molecule type" value="Genomic_DNA"/>
</dbReference>
<dbReference type="SUPFAM" id="SSF55785">
    <property type="entry name" value="PYP-like sensor domain (PAS domain)"/>
    <property type="match status" value="1"/>
</dbReference>
<dbReference type="InterPro" id="IPR050415">
    <property type="entry name" value="MRET"/>
</dbReference>
<dbReference type="Proteomes" id="UP000176501">
    <property type="component" value="Unassembled WGS sequence"/>
</dbReference>
<dbReference type="SUPFAM" id="SSF52343">
    <property type="entry name" value="Ferredoxin reductase-like, C-terminal NADP-linked domain"/>
    <property type="match status" value="1"/>
</dbReference>
<dbReference type="CDD" id="cd00130">
    <property type="entry name" value="PAS"/>
    <property type="match status" value="1"/>
</dbReference>
<comment type="caution">
    <text evidence="4">The sequence shown here is derived from an EMBL/GenBank/DDBJ whole genome shotgun (WGS) entry which is preliminary data.</text>
</comment>
<dbReference type="InterPro" id="IPR039261">
    <property type="entry name" value="FNR_nucleotide-bd"/>
</dbReference>
<protein>
    <recommendedName>
        <fullName evidence="6">PAS domain-containing protein</fullName>
    </recommendedName>
</protein>
<evidence type="ECO:0000313" key="4">
    <source>
        <dbReference type="EMBL" id="OGL97753.1"/>
    </source>
</evidence>
<dbReference type="PRINTS" id="PR00410">
    <property type="entry name" value="PHEHYDRXLASE"/>
</dbReference>
<feature type="domain" description="PAC" evidence="2">
    <location>
        <begin position="341"/>
        <end position="395"/>
    </location>
</feature>
<dbReference type="NCBIfam" id="TIGR00229">
    <property type="entry name" value="sensory_box"/>
    <property type="match status" value="1"/>
</dbReference>
<dbReference type="SUPFAM" id="SSF63380">
    <property type="entry name" value="Riboflavin synthase domain-like"/>
    <property type="match status" value="1"/>
</dbReference>
<dbReference type="InterPro" id="IPR001433">
    <property type="entry name" value="OxRdtase_FAD/NAD-bd"/>
</dbReference>
<dbReference type="Gene3D" id="3.30.450.20">
    <property type="entry name" value="PAS domain"/>
    <property type="match status" value="1"/>
</dbReference>
<accession>A0A1F7W4K4</accession>
<dbReference type="PANTHER" id="PTHR47354:SF5">
    <property type="entry name" value="PROTEIN RFBI"/>
    <property type="match status" value="1"/>
</dbReference>
<dbReference type="Pfam" id="PF00175">
    <property type="entry name" value="NAD_binding_1"/>
    <property type="match status" value="1"/>
</dbReference>
<feature type="domain" description="PAS" evidence="1">
    <location>
        <begin position="271"/>
        <end position="317"/>
    </location>
</feature>
<sequence length="441" mass="50365">MEEEKRAEATMTDNRHRVATLRRRKKISENTYEFQFHVEQPFSFEAGQYVWVVVPNLVHSDTRGERRPMSIASAPNANGDIRIFMRRGESGFKKTLMEMRVGAKLTVIGPFGFSFCFPEDPNIPVVLIAGGVGIAPFCSLIQSMKENIERKVPIRLLYADRSEARAPYLEDLRAWAKGDKRLEYSFISGEISPNDFKPFLKDKAALYFVSGSQNFVDVAHASLLEHGIADNQMRFENFHPTMSFTKFIHEAFLGNSSKISPVDVNHDTESRLNILFSAIESTSHHIMITDVQGNVIYANAAAQRMTGFTFDEMLGNTPRLWGGLMPRSFYRDFWKTIGSGNRVDTELINRRKDGTLYSVLAHISPIKDLNGEVVAYIGTEEDVSYIRSAEREEKEARMEAERQYVVLERMNRLMVGRELRMREMKQTIKKLKEGSSHHDGV</sequence>
<evidence type="ECO:0000259" key="1">
    <source>
        <dbReference type="PROSITE" id="PS50112"/>
    </source>
</evidence>
<dbReference type="SMART" id="SM00086">
    <property type="entry name" value="PAC"/>
    <property type="match status" value="1"/>
</dbReference>
<dbReference type="PROSITE" id="PS50113">
    <property type="entry name" value="PAC"/>
    <property type="match status" value="1"/>
</dbReference>
<dbReference type="CDD" id="cd00322">
    <property type="entry name" value="FNR_like"/>
    <property type="match status" value="1"/>
</dbReference>
<dbReference type="InterPro" id="IPR008333">
    <property type="entry name" value="Cbr1-like_FAD-bd_dom"/>
</dbReference>
<dbReference type="SMART" id="SM00091">
    <property type="entry name" value="PAS"/>
    <property type="match status" value="1"/>
</dbReference>
<reference evidence="4 5" key="1">
    <citation type="journal article" date="2016" name="Nat. Commun.">
        <title>Thousands of microbial genomes shed light on interconnected biogeochemical processes in an aquifer system.</title>
        <authorList>
            <person name="Anantharaman K."/>
            <person name="Brown C.T."/>
            <person name="Hug L.A."/>
            <person name="Sharon I."/>
            <person name="Castelle C.J."/>
            <person name="Probst A.J."/>
            <person name="Thomas B.C."/>
            <person name="Singh A."/>
            <person name="Wilkins M.J."/>
            <person name="Karaoz U."/>
            <person name="Brodie E.L."/>
            <person name="Williams K.H."/>
            <person name="Hubbard S.S."/>
            <person name="Banfield J.F."/>
        </authorList>
    </citation>
    <scope>NUCLEOTIDE SEQUENCE [LARGE SCALE GENOMIC DNA]</scope>
</reference>
<dbReference type="InterPro" id="IPR001610">
    <property type="entry name" value="PAC"/>
</dbReference>
<dbReference type="InterPro" id="IPR017927">
    <property type="entry name" value="FAD-bd_FR_type"/>
</dbReference>
<evidence type="ECO:0000313" key="5">
    <source>
        <dbReference type="Proteomes" id="UP000176501"/>
    </source>
</evidence>
<dbReference type="Pfam" id="PF00970">
    <property type="entry name" value="FAD_binding_6"/>
    <property type="match status" value="1"/>
</dbReference>
<dbReference type="PROSITE" id="PS51384">
    <property type="entry name" value="FAD_FR"/>
    <property type="match status" value="1"/>
</dbReference>
<dbReference type="PANTHER" id="PTHR47354">
    <property type="entry name" value="NADH OXIDOREDUCTASE HCR"/>
    <property type="match status" value="1"/>
</dbReference>
<organism evidence="4 5">
    <name type="scientific">Candidatus Uhrbacteria bacterium RIFOXYB2_FULL_57_15</name>
    <dbReference type="NCBI Taxonomy" id="1802422"/>
    <lineage>
        <taxon>Bacteria</taxon>
        <taxon>Candidatus Uhriibacteriota</taxon>
    </lineage>
</organism>
<dbReference type="Gene3D" id="2.40.30.10">
    <property type="entry name" value="Translation factors"/>
    <property type="match status" value="1"/>
</dbReference>
<dbReference type="GO" id="GO:0016491">
    <property type="term" value="F:oxidoreductase activity"/>
    <property type="evidence" value="ECO:0007669"/>
    <property type="project" value="InterPro"/>
</dbReference>
<dbReference type="PROSITE" id="PS50112">
    <property type="entry name" value="PAS"/>
    <property type="match status" value="1"/>
</dbReference>
<dbReference type="InterPro" id="IPR017938">
    <property type="entry name" value="Riboflavin_synthase-like_b-brl"/>
</dbReference>
<proteinExistence type="predicted"/>